<dbReference type="GeneID" id="55988395"/>
<organism evidence="1 2">
    <name type="scientific">Talaromyces rugulosus</name>
    <name type="common">Penicillium rugulosum</name>
    <dbReference type="NCBI Taxonomy" id="121627"/>
    <lineage>
        <taxon>Eukaryota</taxon>
        <taxon>Fungi</taxon>
        <taxon>Dikarya</taxon>
        <taxon>Ascomycota</taxon>
        <taxon>Pezizomycotina</taxon>
        <taxon>Eurotiomycetes</taxon>
        <taxon>Eurotiomycetidae</taxon>
        <taxon>Eurotiales</taxon>
        <taxon>Trichocomaceae</taxon>
        <taxon>Talaromyces</taxon>
        <taxon>Talaromyces sect. Islandici</taxon>
    </lineage>
</organism>
<keyword evidence="2" id="KW-1185">Reference proteome</keyword>
<evidence type="ECO:0008006" key="3">
    <source>
        <dbReference type="Google" id="ProtNLM"/>
    </source>
</evidence>
<dbReference type="KEGG" id="trg:TRUGW13939_00882"/>
<evidence type="ECO:0000313" key="1">
    <source>
        <dbReference type="EMBL" id="QKX53802.1"/>
    </source>
</evidence>
<sequence length="100" mass="11345">MMSRMCPDDVAWEQAEETADAWLAQFLDVDILRPIADFILKHNRGTATEFAVLRKGSYNISLRLTYRNCAAVLRLSQPGAVLFPEEKVANEVAVMRFLID</sequence>
<proteinExistence type="predicted"/>
<gene>
    <name evidence="1" type="ORF">TRUGW13939_00882</name>
</gene>
<accession>A0A7H8QJI0</accession>
<dbReference type="RefSeq" id="XP_035339981.1">
    <property type="nucleotide sequence ID" value="XM_035484088.1"/>
</dbReference>
<dbReference type="Proteomes" id="UP000509510">
    <property type="component" value="Chromosome I"/>
</dbReference>
<dbReference type="EMBL" id="CP055898">
    <property type="protein sequence ID" value="QKX53802.1"/>
    <property type="molecule type" value="Genomic_DNA"/>
</dbReference>
<evidence type="ECO:0000313" key="2">
    <source>
        <dbReference type="Proteomes" id="UP000509510"/>
    </source>
</evidence>
<protein>
    <recommendedName>
        <fullName evidence="3">Aminoglycoside phosphotransferase domain-containing protein</fullName>
    </recommendedName>
</protein>
<name>A0A7H8QJI0_TALRU</name>
<reference evidence="2" key="1">
    <citation type="submission" date="2020-06" db="EMBL/GenBank/DDBJ databases">
        <title>A chromosome-scale genome assembly of Talaromyces rugulosus W13939.</title>
        <authorList>
            <person name="Wang B."/>
            <person name="Guo L."/>
            <person name="Ye K."/>
            <person name="Wang L."/>
        </authorList>
    </citation>
    <scope>NUCLEOTIDE SEQUENCE [LARGE SCALE GENOMIC DNA]</scope>
    <source>
        <strain evidence="2">W13939</strain>
    </source>
</reference>
<dbReference type="AlphaFoldDB" id="A0A7H8QJI0"/>
<dbReference type="OrthoDB" id="5412996at2759"/>